<evidence type="ECO:0000256" key="1">
    <source>
        <dbReference type="SAM" id="MobiDB-lite"/>
    </source>
</evidence>
<feature type="region of interest" description="Disordered" evidence="1">
    <location>
        <begin position="265"/>
        <end position="292"/>
    </location>
</feature>
<gene>
    <name evidence="2" type="ORF">LSAA_9507</name>
</gene>
<accession>A0A7R8CY97</accession>
<feature type="region of interest" description="Disordered" evidence="1">
    <location>
        <begin position="135"/>
        <end position="172"/>
    </location>
</feature>
<feature type="compositionally biased region" description="Polar residues" evidence="1">
    <location>
        <begin position="343"/>
        <end position="354"/>
    </location>
</feature>
<dbReference type="Proteomes" id="UP000675881">
    <property type="component" value="Chromosome 5"/>
</dbReference>
<reference evidence="2" key="1">
    <citation type="submission" date="2021-02" db="EMBL/GenBank/DDBJ databases">
        <authorList>
            <person name="Bekaert M."/>
        </authorList>
    </citation>
    <scope>NUCLEOTIDE SEQUENCE</scope>
    <source>
        <strain evidence="2">IoA-00</strain>
    </source>
</reference>
<protein>
    <submittedName>
        <fullName evidence="2">(salmon louse) hypothetical protein</fullName>
    </submittedName>
</protein>
<evidence type="ECO:0000313" key="3">
    <source>
        <dbReference type="Proteomes" id="UP000675881"/>
    </source>
</evidence>
<dbReference type="OrthoDB" id="3176171at2759"/>
<dbReference type="EMBL" id="HG994584">
    <property type="protein sequence ID" value="CAF2939519.1"/>
    <property type="molecule type" value="Genomic_DNA"/>
</dbReference>
<keyword evidence="3" id="KW-1185">Reference proteome</keyword>
<feature type="compositionally biased region" description="Low complexity" evidence="1">
    <location>
        <begin position="136"/>
        <end position="152"/>
    </location>
</feature>
<organism evidence="2 3">
    <name type="scientific">Lepeophtheirus salmonis</name>
    <name type="common">Salmon louse</name>
    <name type="synonym">Caligus salmonis</name>
    <dbReference type="NCBI Taxonomy" id="72036"/>
    <lineage>
        <taxon>Eukaryota</taxon>
        <taxon>Metazoa</taxon>
        <taxon>Ecdysozoa</taxon>
        <taxon>Arthropoda</taxon>
        <taxon>Crustacea</taxon>
        <taxon>Multicrustacea</taxon>
        <taxon>Hexanauplia</taxon>
        <taxon>Copepoda</taxon>
        <taxon>Siphonostomatoida</taxon>
        <taxon>Caligidae</taxon>
        <taxon>Lepeophtheirus</taxon>
    </lineage>
</organism>
<proteinExistence type="predicted"/>
<feature type="region of interest" description="Disordered" evidence="1">
    <location>
        <begin position="335"/>
        <end position="354"/>
    </location>
</feature>
<name>A0A7R8CY97_LEPSM</name>
<evidence type="ECO:0000313" key="2">
    <source>
        <dbReference type="EMBL" id="CAF2939519.1"/>
    </source>
</evidence>
<feature type="compositionally biased region" description="Polar residues" evidence="1">
    <location>
        <begin position="159"/>
        <end position="168"/>
    </location>
</feature>
<sequence>MDGSLSSKVKEIIDNFCGRKVSWDEDLIESSNLDTNEELLGSLYAECVSIAQVEEKTDVDDYELNDKRLPTPQEKEKHSKVLNPLPIFDISMEEDQPSEHSRVDSTTYSTCLKDLKISNSEEECKNDSNSIVSDLNSNQVVNPSQLSSQSSSDCVKVMKSSSESNTDPAQRGVDLNATHTIDAAVVNSARSKTHLNFDSKKLKVVDLNITQTLNSPKTSGECGASNNNKRETSMLTKPIVAVIPMTQNVKTEKISPRVILKKNTRGKAVSRTPPAMGSVESRHKLNPSKSTSRLLTSFDVRFGSSNGLSFKRPLPSLPSSAPSYMAPTTASFSRLKGQKENQKPSNDPQTSNTQKMSLLRTGTVPLLPQGLSFSDNWPDHDEDLKGAQEKSTRIDALLSLLSLATGSLLDGGLSGELSPRTGKKWPPYPEAHMGYWARQAGFYGGHLNDQGSALQYHNSSNP</sequence>
<dbReference type="AlphaFoldDB" id="A0A7R8CY97"/>